<evidence type="ECO:0000256" key="6">
    <source>
        <dbReference type="ARBA" id="ARBA00022999"/>
    </source>
</evidence>
<protein>
    <recommendedName>
        <fullName evidence="13">Signal transducer and activator of transcription</fullName>
    </recommendedName>
</protein>
<dbReference type="SUPFAM" id="SSF55550">
    <property type="entry name" value="SH2 domain"/>
    <property type="match status" value="1"/>
</dbReference>
<dbReference type="InterPro" id="IPR036860">
    <property type="entry name" value="SH2_dom_sf"/>
</dbReference>
<evidence type="ECO:0000256" key="13">
    <source>
        <dbReference type="RuleBase" id="RU046415"/>
    </source>
</evidence>
<dbReference type="GeneTree" id="ENSGT01050000244905"/>
<dbReference type="GO" id="GO:0003677">
    <property type="term" value="F:DNA binding"/>
    <property type="evidence" value="ECO:0007669"/>
    <property type="project" value="UniProtKB-KW"/>
</dbReference>
<evidence type="ECO:0000256" key="8">
    <source>
        <dbReference type="ARBA" id="ARBA00023125"/>
    </source>
</evidence>
<feature type="domain" description="SH2" evidence="14">
    <location>
        <begin position="556"/>
        <end position="651"/>
    </location>
</feature>
<dbReference type="FunFam" id="1.10.238.10:FF:000012">
    <property type="entry name" value="Signal transducer and activator of transcription"/>
    <property type="match status" value="1"/>
</dbReference>
<dbReference type="AlphaFoldDB" id="A0A4W5NMF5"/>
<dbReference type="InterPro" id="IPR013799">
    <property type="entry name" value="STAT_TF_prot_interaction"/>
</dbReference>
<evidence type="ECO:0000256" key="5">
    <source>
        <dbReference type="ARBA" id="ARBA00022553"/>
    </source>
</evidence>
<dbReference type="FunFam" id="3.30.505.10:FF:000003">
    <property type="entry name" value="Signal transducer and activator of transcription"/>
    <property type="match status" value="1"/>
</dbReference>
<proteinExistence type="inferred from homology"/>
<dbReference type="GO" id="GO:0006955">
    <property type="term" value="P:immune response"/>
    <property type="evidence" value="ECO:0007669"/>
    <property type="project" value="UniProtKB-ARBA"/>
</dbReference>
<evidence type="ECO:0000259" key="14">
    <source>
        <dbReference type="PROSITE" id="PS50001"/>
    </source>
</evidence>
<dbReference type="Pfam" id="PF01017">
    <property type="entry name" value="STAT_alpha"/>
    <property type="match status" value="1"/>
</dbReference>
<reference evidence="16" key="1">
    <citation type="submission" date="2018-06" db="EMBL/GenBank/DDBJ databases">
        <title>Genome assembly of Danube salmon.</title>
        <authorList>
            <person name="Macqueen D.J."/>
            <person name="Gundappa M.K."/>
        </authorList>
    </citation>
    <scope>NUCLEOTIDE SEQUENCE [LARGE SCALE GENOMIC DNA]</scope>
</reference>
<dbReference type="InterPro" id="IPR008967">
    <property type="entry name" value="p53-like_TF_DNA-bd_sf"/>
</dbReference>
<dbReference type="InterPro" id="IPR048988">
    <property type="entry name" value="STAT_linker"/>
</dbReference>
<accession>A0A4W5NMF5</accession>
<keyword evidence="7 13" id="KW-0805">Transcription regulation</keyword>
<keyword evidence="4 13" id="KW-0963">Cytoplasm</keyword>
<keyword evidence="10 13" id="KW-0804">Transcription</keyword>
<dbReference type="GO" id="GO:0019221">
    <property type="term" value="P:cytokine-mediated signaling pathway"/>
    <property type="evidence" value="ECO:0007669"/>
    <property type="project" value="UniProtKB-ARBA"/>
</dbReference>
<dbReference type="GO" id="GO:0003700">
    <property type="term" value="F:DNA-binding transcription factor activity"/>
    <property type="evidence" value="ECO:0007669"/>
    <property type="project" value="InterPro"/>
</dbReference>
<dbReference type="Gene3D" id="2.60.40.630">
    <property type="entry name" value="STAT transcription factor, DNA-binding domain"/>
    <property type="match status" value="1"/>
</dbReference>
<name>A0A4W5NMF5_9TELE</name>
<evidence type="ECO:0000256" key="7">
    <source>
        <dbReference type="ARBA" id="ARBA00023015"/>
    </source>
</evidence>
<evidence type="ECO:0000313" key="16">
    <source>
        <dbReference type="Proteomes" id="UP000314982"/>
    </source>
</evidence>
<dbReference type="InterPro" id="IPR013801">
    <property type="entry name" value="STAT_TF_DNA-bd"/>
</dbReference>
<evidence type="ECO:0000313" key="15">
    <source>
        <dbReference type="Ensembl" id="ENSHHUP00000053271.1"/>
    </source>
</evidence>
<dbReference type="Gene3D" id="1.20.1050.20">
    <property type="entry name" value="STAT transcription factor, all-alpha domain"/>
    <property type="match status" value="1"/>
</dbReference>
<organism evidence="15 16">
    <name type="scientific">Hucho hucho</name>
    <name type="common">huchen</name>
    <dbReference type="NCBI Taxonomy" id="62062"/>
    <lineage>
        <taxon>Eukaryota</taxon>
        <taxon>Metazoa</taxon>
        <taxon>Chordata</taxon>
        <taxon>Craniata</taxon>
        <taxon>Vertebrata</taxon>
        <taxon>Euteleostomi</taxon>
        <taxon>Actinopterygii</taxon>
        <taxon>Neopterygii</taxon>
        <taxon>Teleostei</taxon>
        <taxon>Protacanthopterygii</taxon>
        <taxon>Salmoniformes</taxon>
        <taxon>Salmonidae</taxon>
        <taxon>Salmoninae</taxon>
        <taxon>Hucho</taxon>
    </lineage>
</organism>
<evidence type="ECO:0000256" key="12">
    <source>
        <dbReference type="PROSITE-ProRule" id="PRU00191"/>
    </source>
</evidence>
<evidence type="ECO:0000256" key="3">
    <source>
        <dbReference type="ARBA" id="ARBA00005586"/>
    </source>
</evidence>
<comment type="subcellular location">
    <subcellularLocation>
        <location evidence="2 13">Cytoplasm</location>
    </subcellularLocation>
    <subcellularLocation>
        <location evidence="1 13">Nucleus</location>
    </subcellularLocation>
</comment>
<evidence type="ECO:0000256" key="11">
    <source>
        <dbReference type="ARBA" id="ARBA00023242"/>
    </source>
</evidence>
<dbReference type="PANTHER" id="PTHR11801">
    <property type="entry name" value="SIGNAL TRANSDUCER AND ACTIVATOR OF TRANSCRIPTION"/>
    <property type="match status" value="1"/>
</dbReference>
<dbReference type="Ensembl" id="ENSHHUT00000055135.1">
    <property type="protein sequence ID" value="ENSHHUP00000053271.1"/>
    <property type="gene ID" value="ENSHHUG00000031824.1"/>
</dbReference>
<reference evidence="15" key="3">
    <citation type="submission" date="2025-09" db="UniProtKB">
        <authorList>
            <consortium name="Ensembl"/>
        </authorList>
    </citation>
    <scope>IDENTIFICATION</scope>
</reference>
<keyword evidence="6 12" id="KW-0727">SH2 domain</keyword>
<dbReference type="InterPro" id="IPR046991">
    <property type="entry name" value="STAT4_CC"/>
</dbReference>
<dbReference type="GO" id="GO:0005737">
    <property type="term" value="C:cytoplasm"/>
    <property type="evidence" value="ECO:0007669"/>
    <property type="project" value="UniProtKB-SubCell"/>
</dbReference>
<keyword evidence="8 13" id="KW-0238">DNA-binding</keyword>
<dbReference type="CDD" id="cd16854">
    <property type="entry name" value="STAT4_CCD"/>
    <property type="match status" value="1"/>
</dbReference>
<dbReference type="Pfam" id="PF21354">
    <property type="entry name" value="STAT_linker"/>
    <property type="match status" value="1"/>
</dbReference>
<dbReference type="InterPro" id="IPR000980">
    <property type="entry name" value="SH2"/>
</dbReference>
<comment type="similarity">
    <text evidence="3 13">Belongs to the transcription factor STAT family.</text>
</comment>
<reference evidence="15" key="2">
    <citation type="submission" date="2025-08" db="UniProtKB">
        <authorList>
            <consortium name="Ensembl"/>
        </authorList>
    </citation>
    <scope>IDENTIFICATION</scope>
</reference>
<dbReference type="Gene3D" id="1.10.532.10">
    <property type="entry name" value="STAT transcription factor, N-terminal domain"/>
    <property type="match status" value="1"/>
</dbReference>
<dbReference type="Pfam" id="PF00017">
    <property type="entry name" value="SH2"/>
    <property type="match status" value="1"/>
</dbReference>
<evidence type="ECO:0000256" key="10">
    <source>
        <dbReference type="ARBA" id="ARBA00023163"/>
    </source>
</evidence>
<keyword evidence="9 13" id="KW-0010">Activator</keyword>
<dbReference type="FunFam" id="1.20.1050.20:FF:000001">
    <property type="entry name" value="Signal transducer and activator of transcription"/>
    <property type="match status" value="1"/>
</dbReference>
<dbReference type="SUPFAM" id="SSF48092">
    <property type="entry name" value="Transcription factor STAT-4 N-domain"/>
    <property type="match status" value="1"/>
</dbReference>
<dbReference type="FunFam" id="2.60.40.630:FF:000001">
    <property type="entry name" value="Signal transducer and activator of transcription"/>
    <property type="match status" value="1"/>
</dbReference>
<dbReference type="InterPro" id="IPR012345">
    <property type="entry name" value="STAT_TF_DNA-bd_N"/>
</dbReference>
<evidence type="ECO:0000256" key="2">
    <source>
        <dbReference type="ARBA" id="ARBA00004496"/>
    </source>
</evidence>
<dbReference type="PROSITE" id="PS50001">
    <property type="entry name" value="SH2"/>
    <property type="match status" value="1"/>
</dbReference>
<evidence type="ECO:0000256" key="1">
    <source>
        <dbReference type="ARBA" id="ARBA00004123"/>
    </source>
</evidence>
<dbReference type="Pfam" id="PF02864">
    <property type="entry name" value="STAT_bind"/>
    <property type="match status" value="1"/>
</dbReference>
<dbReference type="Gene3D" id="1.10.238.10">
    <property type="entry name" value="EF-hand"/>
    <property type="match status" value="1"/>
</dbReference>
<evidence type="ECO:0000256" key="9">
    <source>
        <dbReference type="ARBA" id="ARBA00023159"/>
    </source>
</evidence>
<dbReference type="InterPro" id="IPR036535">
    <property type="entry name" value="STAT_N_sf"/>
</dbReference>
<dbReference type="Pfam" id="PF02865">
    <property type="entry name" value="STAT_int"/>
    <property type="match status" value="1"/>
</dbReference>
<keyword evidence="11 13" id="KW-0539">Nucleus</keyword>
<keyword evidence="16" id="KW-1185">Reference proteome</keyword>
<dbReference type="InterPro" id="IPR001217">
    <property type="entry name" value="STAT"/>
</dbReference>
<dbReference type="InterPro" id="IPR013800">
    <property type="entry name" value="STAT_TF_alpha"/>
</dbReference>
<dbReference type="SUPFAM" id="SSF47655">
    <property type="entry name" value="STAT"/>
    <property type="match status" value="1"/>
</dbReference>
<keyword evidence="5 13" id="KW-0597">Phosphoprotein</keyword>
<dbReference type="InterPro" id="IPR015988">
    <property type="entry name" value="STAT_TF_CC"/>
</dbReference>
<dbReference type="SUPFAM" id="SSF49417">
    <property type="entry name" value="p53-like transcription factors"/>
    <property type="match status" value="1"/>
</dbReference>
<dbReference type="Proteomes" id="UP000314982">
    <property type="component" value="Unassembled WGS sequence"/>
</dbReference>
<sequence length="703" mass="81386">MSQWKQIQQLHIKYQEQVGYLYDDNFPMDIRQVLSNYIESQDWDTAANHESMATVLLSNLLSQLDRQCSQEQNFLQRHNLKFFYQQLQVKCKANPLLMAGVISTCLREERRIISTASIQEQGPLEKSMQNSVAFERQKNMDNRVTVIRSSVQMMDQAVKYLEDMQDDFDFRYKTLQSRDPVDRNTAVMKQEVTRLQEMLNNLDFKRKENLSKMTDVIKEIDALIVSQLNPELMEWKRRQQINCIGGPLLTGLDQLQNCFTLTAQSLFQMKRQLDKLGELILKVTYESDPIPLQRPQMEEQVKYLIYQLIKSSFVVEKQPCMPTHPQKPLIIKTGVQFTTKVRLLVKLPEVDYQLKVKTIFDKNRQFFILTTNTKVMDVEESSNGCLSVEFRHLQLKEKKYVNGTKVNEVRESLCKQILYVCACVHMSLSLQTCSFPLVVISNVSQLPGGWASVMWYNLLTDEPRNLGFFASPQRASWGQLSEVLSWQFSTFAGRGLNREQLCMLGEKLLGQQASQNECQVSWSKFCKENIHGKNFSFWMWLDSILELIKKHLLPIWNDNCIMGFVSKETERARLKDKEPGTFLLRFSESHLGGITFTWVEQSDSGEAKFISVEPYTKSRLSALPFADIIRDYKVIADGEVPENPLKFLYPDIPKDEAFGRLYNSQQSKGKMSKTLWERCANVGDVIKTPLTTGENSHNALVKL</sequence>
<dbReference type="GO" id="GO:0005634">
    <property type="term" value="C:nucleus"/>
    <property type="evidence" value="ECO:0007669"/>
    <property type="project" value="UniProtKB-SubCell"/>
</dbReference>
<dbReference type="SMART" id="SM00964">
    <property type="entry name" value="STAT_int"/>
    <property type="match status" value="1"/>
</dbReference>
<evidence type="ECO:0000256" key="4">
    <source>
        <dbReference type="ARBA" id="ARBA00022490"/>
    </source>
</evidence>
<dbReference type="Gene3D" id="3.30.505.10">
    <property type="entry name" value="SH2 domain"/>
    <property type="match status" value="1"/>
</dbReference>